<organism evidence="2">
    <name type="scientific">uncultured Microvirga sp</name>
    <dbReference type="NCBI Taxonomy" id="412392"/>
    <lineage>
        <taxon>Bacteria</taxon>
        <taxon>Pseudomonadati</taxon>
        <taxon>Pseudomonadota</taxon>
        <taxon>Alphaproteobacteria</taxon>
        <taxon>Hyphomicrobiales</taxon>
        <taxon>Methylobacteriaceae</taxon>
        <taxon>Microvirga</taxon>
        <taxon>environmental samples</taxon>
    </lineage>
</organism>
<evidence type="ECO:0000256" key="1">
    <source>
        <dbReference type="SAM" id="MobiDB-lite"/>
    </source>
</evidence>
<reference evidence="2" key="1">
    <citation type="submission" date="2020-02" db="EMBL/GenBank/DDBJ databases">
        <authorList>
            <person name="Meier V. D."/>
        </authorList>
    </citation>
    <scope>NUCLEOTIDE SEQUENCE</scope>
    <source>
        <strain evidence="2">AVDCRST_MAG90</strain>
    </source>
</reference>
<accession>A0A6J4LJT7</accession>
<feature type="region of interest" description="Disordered" evidence="1">
    <location>
        <begin position="1"/>
        <end position="53"/>
    </location>
</feature>
<evidence type="ECO:0000313" key="2">
    <source>
        <dbReference type="EMBL" id="CAA9333716.1"/>
    </source>
</evidence>
<gene>
    <name evidence="2" type="ORF">AVDCRST_MAG90-1620</name>
</gene>
<name>A0A6J4LJT7_9HYPH</name>
<proteinExistence type="predicted"/>
<feature type="non-terminal residue" evidence="2">
    <location>
        <position position="1"/>
    </location>
</feature>
<dbReference type="AlphaFoldDB" id="A0A6J4LJT7"/>
<dbReference type="EMBL" id="CADCUC010000312">
    <property type="protein sequence ID" value="CAA9333716.1"/>
    <property type="molecule type" value="Genomic_DNA"/>
</dbReference>
<feature type="non-terminal residue" evidence="2">
    <location>
        <position position="53"/>
    </location>
</feature>
<feature type="compositionally biased region" description="Low complexity" evidence="1">
    <location>
        <begin position="21"/>
        <end position="38"/>
    </location>
</feature>
<protein>
    <submittedName>
        <fullName evidence="2">Acyl-CoA dehydrogenase</fullName>
    </submittedName>
</protein>
<sequence length="53" mass="5963">AGVRRSGLRRDSRGCRKTLRRLPGPGSARPRPRGALPGRVRRSSQCRLWRPSV</sequence>